<evidence type="ECO:0000313" key="4">
    <source>
        <dbReference type="Proteomes" id="UP000766904"/>
    </source>
</evidence>
<reference evidence="3" key="1">
    <citation type="submission" date="2017-11" db="EMBL/GenBank/DDBJ databases">
        <authorList>
            <person name="Kajale S.C."/>
            <person name="Sharma A."/>
        </authorList>
    </citation>
    <scope>NUCLEOTIDE SEQUENCE</scope>
    <source>
        <strain evidence="3">LS1_42</strain>
    </source>
</reference>
<dbReference type="EMBL" id="PHNJ01000018">
    <property type="protein sequence ID" value="TYL36449.1"/>
    <property type="molecule type" value="Genomic_DNA"/>
</dbReference>
<dbReference type="InterPro" id="IPR013561">
    <property type="entry name" value="FilR1_middle_dom"/>
</dbReference>
<keyword evidence="4" id="KW-1185">Reference proteome</keyword>
<organism evidence="3 4">
    <name type="scientific">Natronococcus pandeyae</name>
    <dbReference type="NCBI Taxonomy" id="2055836"/>
    <lineage>
        <taxon>Archaea</taxon>
        <taxon>Methanobacteriati</taxon>
        <taxon>Methanobacteriota</taxon>
        <taxon>Stenosarchaea group</taxon>
        <taxon>Halobacteria</taxon>
        <taxon>Halobacteriales</taxon>
        <taxon>Natrialbaceae</taxon>
        <taxon>Natronococcus</taxon>
    </lineage>
</organism>
<comment type="caution">
    <text evidence="3">The sequence shown here is derived from an EMBL/GenBank/DDBJ whole genome shotgun (WGS) entry which is preliminary data.</text>
</comment>
<gene>
    <name evidence="3" type="ORF">CV102_22425</name>
</gene>
<accession>A0A8J8Q2D2</accession>
<dbReference type="OrthoDB" id="330490at2157"/>
<feature type="domain" description="Methanogenesis regulatory protein FilR1 middle" evidence="1">
    <location>
        <begin position="126"/>
        <end position="254"/>
    </location>
</feature>
<protein>
    <submittedName>
        <fullName evidence="3">MarR family transcriptional regulator</fullName>
    </submittedName>
</protein>
<dbReference type="AlphaFoldDB" id="A0A8J8Q2D2"/>
<name>A0A8J8Q2D2_9EURY</name>
<sequence>MSEPSTGIDDVAFLTRSPHRVVALEALSDAPQDRDDLRAVTGSSSSTVRRLLREFEDRNWVERTGHHYQATQLGAFVARAMTAVIDRIETERRFREIWEHAPGEDDGFTIDMCIDATVTVAEPTNPYCTIDRFRSLLKAASEFRFVGPQVALVEPCLDELRNHLDDGLDLRVIDQPERAESFLRSHPEYTALLLEGDDPPVLVHDDLPTYGIVISDDRVAICCCDGDTGTVQAVIDTDAPAARQWAESAYERYLHEASPLDLE</sequence>
<evidence type="ECO:0000259" key="1">
    <source>
        <dbReference type="Pfam" id="PF08350"/>
    </source>
</evidence>
<evidence type="ECO:0000313" key="3">
    <source>
        <dbReference type="EMBL" id="TYL36449.1"/>
    </source>
</evidence>
<dbReference type="Pfam" id="PF25213">
    <property type="entry name" value="HVO_A0261_N"/>
    <property type="match status" value="1"/>
</dbReference>
<proteinExistence type="predicted"/>
<dbReference type="Proteomes" id="UP000766904">
    <property type="component" value="Unassembled WGS sequence"/>
</dbReference>
<dbReference type="Pfam" id="PF08350">
    <property type="entry name" value="FilR1_middle"/>
    <property type="match status" value="1"/>
</dbReference>
<feature type="domain" description="HVO-A0261-like N-terminal" evidence="2">
    <location>
        <begin position="9"/>
        <end position="93"/>
    </location>
</feature>
<dbReference type="InterPro" id="IPR057527">
    <property type="entry name" value="HVO_A0261-like_N"/>
</dbReference>
<dbReference type="InterPro" id="IPR036390">
    <property type="entry name" value="WH_DNA-bd_sf"/>
</dbReference>
<dbReference type="SUPFAM" id="SSF46785">
    <property type="entry name" value="Winged helix' DNA-binding domain"/>
    <property type="match status" value="1"/>
</dbReference>
<evidence type="ECO:0000259" key="2">
    <source>
        <dbReference type="Pfam" id="PF25213"/>
    </source>
</evidence>